<proteinExistence type="predicted"/>
<dbReference type="GeneID" id="69969363"/>
<sequence>MFPEYRDLIARLKQEDAHFARLFERHNELDHQVHNMETGVMHGDGRSIEVLKKEKLRLKDSLYTILRRADASAWRA</sequence>
<protein>
    <recommendedName>
        <fullName evidence="3">DUF465 domain-containing protein</fullName>
    </recommendedName>
</protein>
<dbReference type="AlphaFoldDB" id="A0A0P0RAS1"/>
<reference evidence="1 2" key="1">
    <citation type="journal article" date="2014" name="Genome Announc.">
        <title>Draft Genome Sequence of the Haloacid-Degrading Burkholderia caribensis Strain MBA4.</title>
        <authorList>
            <person name="Pan Y."/>
            <person name="Kong K.F."/>
            <person name="Tsang J.S."/>
        </authorList>
    </citation>
    <scope>NUCLEOTIDE SEQUENCE [LARGE SCALE GENOMIC DNA]</scope>
    <source>
        <strain evidence="1 2">MBA4</strain>
    </source>
</reference>
<name>A0A0P0RAS1_9BURK</name>
<accession>A0A0P0RAS1</accession>
<dbReference type="RefSeq" id="WP_036005439.1">
    <property type="nucleotide sequence ID" value="NZ_CP012746.1"/>
</dbReference>
<evidence type="ECO:0008006" key="3">
    <source>
        <dbReference type="Google" id="ProtNLM"/>
    </source>
</evidence>
<dbReference type="KEGG" id="bcai:K788_0004542"/>
<organism evidence="1 2">
    <name type="scientific">Paraburkholderia caribensis MBA4</name>
    <dbReference type="NCBI Taxonomy" id="1323664"/>
    <lineage>
        <taxon>Bacteria</taxon>
        <taxon>Pseudomonadati</taxon>
        <taxon>Pseudomonadota</taxon>
        <taxon>Betaproteobacteria</taxon>
        <taxon>Burkholderiales</taxon>
        <taxon>Burkholderiaceae</taxon>
        <taxon>Paraburkholderia</taxon>
    </lineage>
</organism>
<gene>
    <name evidence="1" type="ORF">K788_0004542</name>
</gene>
<evidence type="ECO:0000313" key="2">
    <source>
        <dbReference type="Proteomes" id="UP000019146"/>
    </source>
</evidence>
<dbReference type="InterPro" id="IPR007420">
    <property type="entry name" value="DUF465"/>
</dbReference>
<dbReference type="Gene3D" id="6.10.280.50">
    <property type="match status" value="1"/>
</dbReference>
<dbReference type="Pfam" id="PF04325">
    <property type="entry name" value="DUF465"/>
    <property type="match status" value="1"/>
</dbReference>
<evidence type="ECO:0000313" key="1">
    <source>
        <dbReference type="EMBL" id="ALL65292.1"/>
    </source>
</evidence>
<dbReference type="EMBL" id="CP012746">
    <property type="protein sequence ID" value="ALL65292.1"/>
    <property type="molecule type" value="Genomic_DNA"/>
</dbReference>
<dbReference type="InterPro" id="IPR038444">
    <property type="entry name" value="DUF465_sf"/>
</dbReference>
<dbReference type="Proteomes" id="UP000019146">
    <property type="component" value="Chromosome 1"/>
</dbReference>